<name>A0ABT4X127_9BACI</name>
<protein>
    <recommendedName>
        <fullName evidence="2 8">Flagellar motor switch protein FliM</fullName>
    </recommendedName>
</protein>
<feature type="domain" description="Flagellar motor switch protein FliN-like C-terminal" evidence="10">
    <location>
        <begin position="254"/>
        <end position="322"/>
    </location>
</feature>
<dbReference type="Pfam" id="PF01052">
    <property type="entry name" value="FliMN_C"/>
    <property type="match status" value="1"/>
</dbReference>
<dbReference type="Proteomes" id="UP001211894">
    <property type="component" value="Unassembled WGS sequence"/>
</dbReference>
<evidence type="ECO:0000256" key="5">
    <source>
        <dbReference type="ARBA" id="ARBA00022779"/>
    </source>
</evidence>
<evidence type="ECO:0000256" key="4">
    <source>
        <dbReference type="ARBA" id="ARBA00022500"/>
    </source>
</evidence>
<keyword evidence="3 9" id="KW-1003">Cell membrane</keyword>
<dbReference type="Gene3D" id="3.40.1550.10">
    <property type="entry name" value="CheC-like"/>
    <property type="match status" value="1"/>
</dbReference>
<dbReference type="PRINTS" id="PR00955">
    <property type="entry name" value="FLGMOTORFLIM"/>
</dbReference>
<sequence>MAGEVLSQNEIDALLSAISTGEMDADELKKEETEKKVKVYDFKRALRFSKDQIRSLTRIHDNFARHLTTYFSAQLRTYIQISVSSVDQVPYEEFIRSIPNMTILNLFEVHPLEGKIMMEINPTIAYTMMDRVMGGIGSSHNKIENMTEIETKIMSNLFENCLANYKEAWESITEIEPEMTDFEINPQFVQMVSPNETVVVISLNTQIGDISGVINLCIPHVVLEPIIPKLSVHYWMQSDRIEAKPEETKSLEKRIMTARIPIVVELGTSELTIEEFLHLEIGDCITLDKSVAEPLTVLVGDKPKFLGQAGRMNRKTAIQILEHDIRGEEDGE</sequence>
<comment type="similarity">
    <text evidence="1 9">Belongs to the FliM family.</text>
</comment>
<gene>
    <name evidence="11" type="primary">fliM</name>
    <name evidence="11" type="ORF">PJ311_04415</name>
</gene>
<dbReference type="InterPro" id="IPR028976">
    <property type="entry name" value="CheC-like_sf"/>
</dbReference>
<keyword evidence="11" id="KW-0966">Cell projection</keyword>
<dbReference type="InterPro" id="IPR036429">
    <property type="entry name" value="SpoA-like_sf"/>
</dbReference>
<comment type="caution">
    <text evidence="11">The sequence shown here is derived from an EMBL/GenBank/DDBJ whole genome shotgun (WGS) entry which is preliminary data.</text>
</comment>
<proteinExistence type="inferred from homology"/>
<dbReference type="PANTHER" id="PTHR30034">
    <property type="entry name" value="FLAGELLAR MOTOR SWITCH PROTEIN FLIM"/>
    <property type="match status" value="1"/>
</dbReference>
<comment type="subcellular location">
    <subcellularLocation>
        <location evidence="9">Cell membrane</location>
        <topology evidence="9">Peripheral membrane protein</topology>
    </subcellularLocation>
    <subcellularLocation>
        <location evidence="9">Bacterial flagellum basal body</location>
    </subcellularLocation>
</comment>
<dbReference type="InterPro" id="IPR001689">
    <property type="entry name" value="Flag_FliM"/>
</dbReference>
<dbReference type="Pfam" id="PF02154">
    <property type="entry name" value="FliM"/>
    <property type="match status" value="1"/>
</dbReference>
<evidence type="ECO:0000256" key="6">
    <source>
        <dbReference type="ARBA" id="ARBA00023136"/>
    </source>
</evidence>
<evidence type="ECO:0000259" key="10">
    <source>
        <dbReference type="Pfam" id="PF01052"/>
    </source>
</evidence>
<evidence type="ECO:0000256" key="3">
    <source>
        <dbReference type="ARBA" id="ARBA00022475"/>
    </source>
</evidence>
<evidence type="ECO:0000256" key="7">
    <source>
        <dbReference type="ARBA" id="ARBA00023143"/>
    </source>
</evidence>
<dbReference type="EMBL" id="JAQKAB010000002">
    <property type="protein sequence ID" value="MDA7025855.1"/>
    <property type="molecule type" value="Genomic_DNA"/>
</dbReference>
<evidence type="ECO:0000256" key="9">
    <source>
        <dbReference type="PIRNR" id="PIRNR002888"/>
    </source>
</evidence>
<keyword evidence="7 9" id="KW-0975">Bacterial flagellum</keyword>
<keyword evidence="12" id="KW-1185">Reference proteome</keyword>
<dbReference type="PANTHER" id="PTHR30034:SF6">
    <property type="entry name" value="YOP PROTEINS TRANSLOCATION PROTEIN Q"/>
    <property type="match status" value="1"/>
</dbReference>
<evidence type="ECO:0000313" key="12">
    <source>
        <dbReference type="Proteomes" id="UP001211894"/>
    </source>
</evidence>
<evidence type="ECO:0000256" key="8">
    <source>
        <dbReference type="NCBIfam" id="TIGR01397"/>
    </source>
</evidence>
<accession>A0ABT4X127</accession>
<dbReference type="SUPFAM" id="SSF103039">
    <property type="entry name" value="CheC-like"/>
    <property type="match status" value="1"/>
</dbReference>
<dbReference type="PIRSF" id="PIRSF002888">
    <property type="entry name" value="FliM"/>
    <property type="match status" value="1"/>
</dbReference>
<dbReference type="InterPro" id="IPR001543">
    <property type="entry name" value="FliN-like_C"/>
</dbReference>
<organism evidence="11 12">
    <name type="scientific">Bacillus changyiensis</name>
    <dbReference type="NCBI Taxonomy" id="3004103"/>
    <lineage>
        <taxon>Bacteria</taxon>
        <taxon>Bacillati</taxon>
        <taxon>Bacillota</taxon>
        <taxon>Bacilli</taxon>
        <taxon>Bacillales</taxon>
        <taxon>Bacillaceae</taxon>
        <taxon>Bacillus</taxon>
    </lineage>
</organism>
<keyword evidence="5 9" id="KW-0283">Flagellar rotation</keyword>
<keyword evidence="6 9" id="KW-0472">Membrane</keyword>
<evidence type="ECO:0000256" key="2">
    <source>
        <dbReference type="ARBA" id="ARBA00021898"/>
    </source>
</evidence>
<dbReference type="SUPFAM" id="SSF101801">
    <property type="entry name" value="Surface presentation of antigens (SPOA)"/>
    <property type="match status" value="1"/>
</dbReference>
<dbReference type="NCBIfam" id="TIGR01397">
    <property type="entry name" value="fliM_switch"/>
    <property type="match status" value="1"/>
</dbReference>
<evidence type="ECO:0000256" key="1">
    <source>
        <dbReference type="ARBA" id="ARBA00011049"/>
    </source>
</evidence>
<dbReference type="RefSeq" id="WP_172294856.1">
    <property type="nucleotide sequence ID" value="NZ_JAQKAB010000002.1"/>
</dbReference>
<keyword evidence="4 9" id="KW-0145">Chemotaxis</keyword>
<reference evidence="11 12" key="1">
    <citation type="submission" date="2023-01" db="EMBL/GenBank/DDBJ databases">
        <title>Bacillus changyiensis sp. nov., isolated from a coastal deposit.</title>
        <authorList>
            <person name="Xiao G."/>
            <person name="Lai Q."/>
            <person name="Hu Z."/>
            <person name="Shao Z."/>
        </authorList>
    </citation>
    <scope>NUCLEOTIDE SEQUENCE [LARGE SCALE GENOMIC DNA]</scope>
    <source>
        <strain evidence="11 12">CLL-7-23</strain>
    </source>
</reference>
<comment type="function">
    <text evidence="9">One of the proteins that forms a switch complex that is proposed to be located at the base of the basal body. This complex interacts with chemotaxis proteins (such as CheY) in addition to contacting components of the motor that determine the direction of flagellar rotation.</text>
</comment>
<evidence type="ECO:0000313" key="11">
    <source>
        <dbReference type="EMBL" id="MDA7025855.1"/>
    </source>
</evidence>
<dbReference type="Gene3D" id="2.30.330.10">
    <property type="entry name" value="SpoA-like"/>
    <property type="match status" value="1"/>
</dbReference>
<keyword evidence="11" id="KW-0969">Cilium</keyword>
<keyword evidence="11" id="KW-0282">Flagellum</keyword>
<dbReference type="CDD" id="cd17908">
    <property type="entry name" value="FliM"/>
    <property type="match status" value="1"/>
</dbReference>